<dbReference type="Gene3D" id="1.25.40.10">
    <property type="entry name" value="Tetratricopeptide repeat domain"/>
    <property type="match status" value="4"/>
</dbReference>
<dbReference type="SMART" id="SM01043">
    <property type="entry name" value="BTAD"/>
    <property type="match status" value="1"/>
</dbReference>
<dbReference type="Pfam" id="PF13181">
    <property type="entry name" value="TPR_8"/>
    <property type="match status" value="1"/>
</dbReference>
<dbReference type="GO" id="GO:0005737">
    <property type="term" value="C:cytoplasm"/>
    <property type="evidence" value="ECO:0007669"/>
    <property type="project" value="TreeGrafter"/>
</dbReference>
<comment type="caution">
    <text evidence="6">The sequence shown here is derived from an EMBL/GenBank/DDBJ whole genome shotgun (WGS) entry which is preliminary data.</text>
</comment>
<dbReference type="PANTHER" id="PTHR16305">
    <property type="entry name" value="TESTICULAR SOLUBLE ADENYLYL CYCLASE"/>
    <property type="match status" value="1"/>
</dbReference>
<reference evidence="6 7" key="1">
    <citation type="submission" date="2019-01" db="EMBL/GenBank/DDBJ databases">
        <title>Draft genome sequence of Dictyobacter sp. Uno17.</title>
        <authorList>
            <person name="Wang C.M."/>
            <person name="Zheng Y."/>
            <person name="Sakai Y."/>
            <person name="Abe K."/>
            <person name="Yokota A."/>
            <person name="Yabe S."/>
        </authorList>
    </citation>
    <scope>NUCLEOTIDE SEQUENCE [LARGE SCALE GENOMIC DNA]</scope>
    <source>
        <strain evidence="6 7">Uno17</strain>
    </source>
</reference>
<evidence type="ECO:0000256" key="3">
    <source>
        <dbReference type="PROSITE-ProRule" id="PRU00339"/>
    </source>
</evidence>
<keyword evidence="2" id="KW-0067">ATP-binding</keyword>
<sequence>MNDKITYHQQVSYCGKPRCKRCREGIGHGPYWYAYQTIDGRTSRTYIGKHLPPEAEKNVLGNQTATTNQATELDQAVLRVYTLGQFRLERRDTQRDALDWHPVNEASWQHQRVRALLGCLVSVGGRKLGREQIMDALWPDLDTETAGSRLDRAVYSLRQVFEPSRARPATSDLLKTEREVITLADTSHIWVDADAFEVLIAKAHELKDGGEDLGKKEQLLKEAADLYGGDFLLEDQRNSWTRARRESLKRSWIGLQLELADLMIDRDALTSAIDPLDKLIYADPSNEAGVQRLMIVLEKLGRRGEALRSYKKLAHVLQQEYNIAPLPDTRKLYEDLLRGTDKTERSTEVTSEPVTRGTTTSASSGSGSEAPAIQIGRTHQSPLVGREQELVQLRELIISTEQAARFRLGSQRRSAVATLDPHRRPQCILLMGDVGIGKTRLAEELGREAKKRNWAVAWSRVYAQEGTIPYRLWTEVLRKAMEQGIWQRQEVKRRPLVFQSLGTLLPEIHDLLPAVNFPTSLSPEQEQLRLWEAARELLTLISESTPLLIALDDLQWADSSSCDLLAYLARRTYGYPIVIIGTCRENELAPDHALRPLLTDLRRENAVEVIGLEPLSQDQITSLVEQVSHASEPIIEKITERAGGNPFFAEELARTIVESQPLPLMDPESQLLPDTINAVLELRMARLSRECQLLLQKAAVLGGSFEFQVISEMEAAKSDYDEDKVLLLLEEALRSGMLTEEGSGTRITYHFWHPLLASFLYEEKLSAARRASQHRRAAAVFQKMYKKNLEAKAALITFHLVNGGADDETIAHFAELAGNNALALSSYREAEENYRIAFEHLGTDYTDWQRISFLLERLGECARIRGEFETARKFYEQALAIHLRHSNSLSVDYKQEVQVQAMLLWGIGATWYNQGDLTNSKSYIEQGEQVLRKVGITNGLAWASLKLQQSYVSWREGNYDETRRTANEALELFMDVLEQHIPNYDNNSLSYLSLTKRALNRNLVDVGKIHTLLSNVEAASGRCEEALPYLNKALAIAEQHSSKKEIAIINCNIGDIYIRTAEYSRAQAALRRSYSLAESINDKLVEVINLFNMGLIYIRTGNLKEAVDEVTKAITISEIIKDKSSISLFYAYLAYALLEQGQDSDAKTALYNSLNIGRKTHVSIYIGNALVTLGYMRFIQCKQMILTGSKELSLKLLKKAKTTLMHAIAFKGIEAETRIEGKVILAEVLIQLGDIEGAYNYSMQALEEAERLNLEWLITRSHHALGNVAVAQGLYDQSVIHYKLAEKLAQRKGMRLEYGRILHHYGLSLLNLEKYEEGVLDLKEANKIFEDCSAMVDLNEVSLVILSHKSSMTKA</sequence>
<evidence type="ECO:0000259" key="5">
    <source>
        <dbReference type="SMART" id="SM01043"/>
    </source>
</evidence>
<name>A0A5A5T639_9CHLR</name>
<dbReference type="GO" id="GO:0003677">
    <property type="term" value="F:DNA binding"/>
    <property type="evidence" value="ECO:0007669"/>
    <property type="project" value="InterPro"/>
</dbReference>
<dbReference type="InterPro" id="IPR041664">
    <property type="entry name" value="AAA_16"/>
</dbReference>
<dbReference type="RefSeq" id="WP_172631798.1">
    <property type="nucleotide sequence ID" value="NZ_BIXY01000004.1"/>
</dbReference>
<protein>
    <recommendedName>
        <fullName evidence="5">Bacterial transcriptional activator domain-containing protein</fullName>
    </recommendedName>
</protein>
<dbReference type="InterPro" id="IPR019734">
    <property type="entry name" value="TPR_rpt"/>
</dbReference>
<dbReference type="Pfam" id="PF20586">
    <property type="entry name" value="DUF6788"/>
    <property type="match status" value="1"/>
</dbReference>
<dbReference type="Gene3D" id="3.40.50.300">
    <property type="entry name" value="P-loop containing nucleotide triphosphate hydrolases"/>
    <property type="match status" value="1"/>
</dbReference>
<dbReference type="Pfam" id="PF13191">
    <property type="entry name" value="AAA_16"/>
    <property type="match status" value="1"/>
</dbReference>
<keyword evidence="7" id="KW-1185">Reference proteome</keyword>
<evidence type="ECO:0000256" key="1">
    <source>
        <dbReference type="ARBA" id="ARBA00022741"/>
    </source>
</evidence>
<dbReference type="GO" id="GO:0004016">
    <property type="term" value="F:adenylate cyclase activity"/>
    <property type="evidence" value="ECO:0007669"/>
    <property type="project" value="TreeGrafter"/>
</dbReference>
<dbReference type="InterPro" id="IPR027417">
    <property type="entry name" value="P-loop_NTPase"/>
</dbReference>
<dbReference type="InterPro" id="IPR046738">
    <property type="entry name" value="DUF6788"/>
</dbReference>
<dbReference type="InterPro" id="IPR036388">
    <property type="entry name" value="WH-like_DNA-bd_sf"/>
</dbReference>
<proteinExistence type="predicted"/>
<dbReference type="PROSITE" id="PS50005">
    <property type="entry name" value="TPR"/>
    <property type="match status" value="1"/>
</dbReference>
<dbReference type="EMBL" id="BIXY01000004">
    <property type="protein sequence ID" value="GCF06911.1"/>
    <property type="molecule type" value="Genomic_DNA"/>
</dbReference>
<dbReference type="InterPro" id="IPR011990">
    <property type="entry name" value="TPR-like_helical_dom_sf"/>
</dbReference>
<dbReference type="Proteomes" id="UP000322530">
    <property type="component" value="Unassembled WGS sequence"/>
</dbReference>
<evidence type="ECO:0000256" key="4">
    <source>
        <dbReference type="SAM" id="MobiDB-lite"/>
    </source>
</evidence>
<dbReference type="SUPFAM" id="SSF46894">
    <property type="entry name" value="C-terminal effector domain of the bipartite response regulators"/>
    <property type="match status" value="1"/>
</dbReference>
<dbReference type="Gene3D" id="1.10.10.10">
    <property type="entry name" value="Winged helix-like DNA-binding domain superfamily/Winged helix DNA-binding domain"/>
    <property type="match status" value="1"/>
</dbReference>
<dbReference type="GO" id="GO:0006355">
    <property type="term" value="P:regulation of DNA-templated transcription"/>
    <property type="evidence" value="ECO:0007669"/>
    <property type="project" value="InterPro"/>
</dbReference>
<dbReference type="GO" id="GO:0005524">
    <property type="term" value="F:ATP binding"/>
    <property type="evidence" value="ECO:0007669"/>
    <property type="project" value="UniProtKB-KW"/>
</dbReference>
<gene>
    <name evidence="6" type="ORF">KDI_04750</name>
</gene>
<feature type="domain" description="Bacterial transcriptional activator" evidence="5">
    <location>
        <begin position="191"/>
        <end position="337"/>
    </location>
</feature>
<evidence type="ECO:0000256" key="2">
    <source>
        <dbReference type="ARBA" id="ARBA00022840"/>
    </source>
</evidence>
<feature type="region of interest" description="Disordered" evidence="4">
    <location>
        <begin position="339"/>
        <end position="374"/>
    </location>
</feature>
<evidence type="ECO:0000313" key="6">
    <source>
        <dbReference type="EMBL" id="GCF06911.1"/>
    </source>
</evidence>
<dbReference type="SUPFAM" id="SSF52540">
    <property type="entry name" value="P-loop containing nucleoside triphosphate hydrolases"/>
    <property type="match status" value="1"/>
</dbReference>
<dbReference type="InterPro" id="IPR005158">
    <property type="entry name" value="BTAD"/>
</dbReference>
<dbReference type="Pfam" id="PF03704">
    <property type="entry name" value="BTAD"/>
    <property type="match status" value="1"/>
</dbReference>
<dbReference type="PANTHER" id="PTHR16305:SF28">
    <property type="entry name" value="GUANYLATE CYCLASE DOMAIN-CONTAINING PROTEIN"/>
    <property type="match status" value="1"/>
</dbReference>
<feature type="compositionally biased region" description="Low complexity" evidence="4">
    <location>
        <begin position="357"/>
        <end position="368"/>
    </location>
</feature>
<accession>A0A5A5T639</accession>
<keyword evidence="1" id="KW-0547">Nucleotide-binding</keyword>
<dbReference type="Pfam" id="PF13424">
    <property type="entry name" value="TPR_12"/>
    <property type="match status" value="1"/>
</dbReference>
<evidence type="ECO:0000313" key="7">
    <source>
        <dbReference type="Proteomes" id="UP000322530"/>
    </source>
</evidence>
<organism evidence="6 7">
    <name type="scientific">Dictyobacter arantiisoli</name>
    <dbReference type="NCBI Taxonomy" id="2014874"/>
    <lineage>
        <taxon>Bacteria</taxon>
        <taxon>Bacillati</taxon>
        <taxon>Chloroflexota</taxon>
        <taxon>Ktedonobacteria</taxon>
        <taxon>Ktedonobacterales</taxon>
        <taxon>Dictyobacteraceae</taxon>
        <taxon>Dictyobacter</taxon>
    </lineage>
</organism>
<keyword evidence="3" id="KW-0802">TPR repeat</keyword>
<dbReference type="SUPFAM" id="SSF48452">
    <property type="entry name" value="TPR-like"/>
    <property type="match status" value="4"/>
</dbReference>
<feature type="repeat" description="TPR" evidence="3">
    <location>
        <begin position="1087"/>
        <end position="1120"/>
    </location>
</feature>
<dbReference type="InterPro" id="IPR016032">
    <property type="entry name" value="Sig_transdc_resp-reg_C-effctor"/>
</dbReference>
<dbReference type="SMART" id="SM00028">
    <property type="entry name" value="TPR"/>
    <property type="match status" value="9"/>
</dbReference>